<dbReference type="Gene3D" id="3.40.50.720">
    <property type="entry name" value="NAD(P)-binding Rossmann-like Domain"/>
    <property type="match status" value="1"/>
</dbReference>
<feature type="domain" description="NAD(P)-binding" evidence="1">
    <location>
        <begin position="7"/>
        <end position="188"/>
    </location>
</feature>
<dbReference type="EMBL" id="JAHBFX010000009">
    <property type="protein sequence ID" value="MBZ6000170.1"/>
    <property type="molecule type" value="Genomic_DNA"/>
</dbReference>
<evidence type="ECO:0000313" key="3">
    <source>
        <dbReference type="Proteomes" id="UP000705994"/>
    </source>
</evidence>
<protein>
    <submittedName>
        <fullName evidence="2">NAD(P)H-binding protein</fullName>
    </submittedName>
</protein>
<dbReference type="InterPro" id="IPR051606">
    <property type="entry name" value="Polyketide_Oxido-like"/>
</dbReference>
<comment type="caution">
    <text evidence="2">The sequence shown here is derived from an EMBL/GenBank/DDBJ whole genome shotgun (WGS) entry which is preliminary data.</text>
</comment>
<organism evidence="2 3">
    <name type="scientific">Leuconostoc gelidum subsp. gelidum</name>
    <dbReference type="NCBI Taxonomy" id="1607839"/>
    <lineage>
        <taxon>Bacteria</taxon>
        <taxon>Bacillati</taxon>
        <taxon>Bacillota</taxon>
        <taxon>Bacilli</taxon>
        <taxon>Lactobacillales</taxon>
        <taxon>Lactobacillaceae</taxon>
        <taxon>Leuconostoc</taxon>
        <taxon>Leuconostoc gelidum group</taxon>
    </lineage>
</organism>
<evidence type="ECO:0000259" key="1">
    <source>
        <dbReference type="Pfam" id="PF13460"/>
    </source>
</evidence>
<name>A0ABS7V512_LEUGE</name>
<dbReference type="SUPFAM" id="SSF51735">
    <property type="entry name" value="NAD(P)-binding Rossmann-fold domains"/>
    <property type="match status" value="1"/>
</dbReference>
<accession>A0ABS7V512</accession>
<gene>
    <name evidence="2" type="ORF">KIJ07_07115</name>
</gene>
<sequence>MKVVILGAFGKIARLVESRLLSESDTDMIWYLRHASRLTNPDPKRVEIVEGNVNDTDKLTEVFHGADIVYANLGGNFESKAKSVKKAMKADDVKRLIWVTGLGIYHELPEKFEKWNEGLIGQSVMDDTRRAAQLLETSDLNVTIIRAAYMNNSPKVDYELTQKGQEFRGTIISRASIADLIVKIIKTPSLYENSSLGIAQPNTDGDKPVGY</sequence>
<dbReference type="Proteomes" id="UP000705994">
    <property type="component" value="Unassembled WGS sequence"/>
</dbReference>
<dbReference type="PANTHER" id="PTHR43355:SF2">
    <property type="entry name" value="FLAVIN REDUCTASE (NADPH)"/>
    <property type="match status" value="1"/>
</dbReference>
<proteinExistence type="predicted"/>
<keyword evidence="3" id="KW-1185">Reference proteome</keyword>
<dbReference type="Pfam" id="PF13460">
    <property type="entry name" value="NAD_binding_10"/>
    <property type="match status" value="1"/>
</dbReference>
<evidence type="ECO:0000313" key="2">
    <source>
        <dbReference type="EMBL" id="MBZ6000170.1"/>
    </source>
</evidence>
<dbReference type="InterPro" id="IPR016040">
    <property type="entry name" value="NAD(P)-bd_dom"/>
</dbReference>
<reference evidence="2 3" key="1">
    <citation type="submission" date="2021-05" db="EMBL/GenBank/DDBJ databases">
        <title>Pangenome of Leuconostoc gelidum warrants species status for Leuconostoc gelidum subsp. gasicomitatum.</title>
        <authorList>
            <person name="Johansson P."/>
            <person name="Sade E."/>
            <person name="Hultman J."/>
            <person name="Auvinen P."/>
            <person name="Bjorkroth J."/>
        </authorList>
    </citation>
    <scope>NUCLEOTIDE SEQUENCE [LARGE SCALE GENOMIC DNA]</scope>
    <source>
        <strain evidence="2 3">AMKR21</strain>
    </source>
</reference>
<dbReference type="PANTHER" id="PTHR43355">
    <property type="entry name" value="FLAVIN REDUCTASE (NADPH)"/>
    <property type="match status" value="1"/>
</dbReference>
<dbReference type="RefSeq" id="WP_224155147.1">
    <property type="nucleotide sequence ID" value="NZ_JAHBFR010000001.1"/>
</dbReference>
<dbReference type="InterPro" id="IPR036291">
    <property type="entry name" value="NAD(P)-bd_dom_sf"/>
</dbReference>